<organism evidence="1 2">
    <name type="scientific">Eumeta variegata</name>
    <name type="common">Bagworm moth</name>
    <name type="synonym">Eumeta japonica</name>
    <dbReference type="NCBI Taxonomy" id="151549"/>
    <lineage>
        <taxon>Eukaryota</taxon>
        <taxon>Metazoa</taxon>
        <taxon>Ecdysozoa</taxon>
        <taxon>Arthropoda</taxon>
        <taxon>Hexapoda</taxon>
        <taxon>Insecta</taxon>
        <taxon>Pterygota</taxon>
        <taxon>Neoptera</taxon>
        <taxon>Endopterygota</taxon>
        <taxon>Lepidoptera</taxon>
        <taxon>Glossata</taxon>
        <taxon>Ditrysia</taxon>
        <taxon>Tineoidea</taxon>
        <taxon>Psychidae</taxon>
        <taxon>Oiketicinae</taxon>
        <taxon>Eumeta</taxon>
    </lineage>
</organism>
<dbReference type="Proteomes" id="UP000299102">
    <property type="component" value="Unassembled WGS sequence"/>
</dbReference>
<reference evidence="1 2" key="1">
    <citation type="journal article" date="2019" name="Commun. Biol.">
        <title>The bagworm genome reveals a unique fibroin gene that provides high tensile strength.</title>
        <authorList>
            <person name="Kono N."/>
            <person name="Nakamura H."/>
            <person name="Ohtoshi R."/>
            <person name="Tomita M."/>
            <person name="Numata K."/>
            <person name="Arakawa K."/>
        </authorList>
    </citation>
    <scope>NUCLEOTIDE SEQUENCE [LARGE SCALE GENOMIC DNA]</scope>
</reference>
<sequence length="104" mass="11870">MWMLVRARSDAAASGRSARPKNAFHYYRRKTKFFESLTRYVDCLNYGLRRTAAHDEANEARADCGRAGRELVQQLVTQHVRSSLLERSDAVAVLSSHLCRRGKT</sequence>
<keyword evidence="2" id="KW-1185">Reference proteome</keyword>
<name>A0A4C1VEN3_EUMVA</name>
<evidence type="ECO:0000313" key="2">
    <source>
        <dbReference type="Proteomes" id="UP000299102"/>
    </source>
</evidence>
<accession>A0A4C1VEN3</accession>
<evidence type="ECO:0000313" key="1">
    <source>
        <dbReference type="EMBL" id="GBP36697.1"/>
    </source>
</evidence>
<protein>
    <submittedName>
        <fullName evidence="1">Uncharacterized protein</fullName>
    </submittedName>
</protein>
<proteinExistence type="predicted"/>
<dbReference type="EMBL" id="BGZK01000321">
    <property type="protein sequence ID" value="GBP36697.1"/>
    <property type="molecule type" value="Genomic_DNA"/>
</dbReference>
<gene>
    <name evidence="1" type="ORF">EVAR_35283_1</name>
</gene>
<dbReference type="AlphaFoldDB" id="A0A4C1VEN3"/>
<comment type="caution">
    <text evidence="1">The sequence shown here is derived from an EMBL/GenBank/DDBJ whole genome shotgun (WGS) entry which is preliminary data.</text>
</comment>